<dbReference type="AlphaFoldDB" id="A0AAI8YT57"/>
<evidence type="ECO:0000256" key="1">
    <source>
        <dbReference type="SAM" id="MobiDB-lite"/>
    </source>
</evidence>
<protein>
    <submittedName>
        <fullName evidence="2">Uncharacterized protein</fullName>
    </submittedName>
</protein>
<feature type="compositionally biased region" description="Polar residues" evidence="1">
    <location>
        <begin position="159"/>
        <end position="171"/>
    </location>
</feature>
<accession>A0AAI8YT57</accession>
<keyword evidence="3" id="KW-1185">Reference proteome</keyword>
<evidence type="ECO:0000313" key="3">
    <source>
        <dbReference type="Proteomes" id="UP001296104"/>
    </source>
</evidence>
<name>A0AAI8YT57_9PEZI</name>
<organism evidence="2 3">
    <name type="scientific">Lecanosticta acicola</name>
    <dbReference type="NCBI Taxonomy" id="111012"/>
    <lineage>
        <taxon>Eukaryota</taxon>
        <taxon>Fungi</taxon>
        <taxon>Dikarya</taxon>
        <taxon>Ascomycota</taxon>
        <taxon>Pezizomycotina</taxon>
        <taxon>Dothideomycetes</taxon>
        <taxon>Dothideomycetidae</taxon>
        <taxon>Mycosphaerellales</taxon>
        <taxon>Mycosphaerellaceae</taxon>
        <taxon>Lecanosticta</taxon>
    </lineage>
</organism>
<reference evidence="2" key="1">
    <citation type="submission" date="2023-11" db="EMBL/GenBank/DDBJ databases">
        <authorList>
            <person name="Alioto T."/>
            <person name="Alioto T."/>
            <person name="Gomez Garrido J."/>
        </authorList>
    </citation>
    <scope>NUCLEOTIDE SEQUENCE</scope>
</reference>
<sequence>MAGVISVASAPIAKIKSHIAHIQKLMAAGKFSSDGFALYRHHVFVSLLGHQTSLGANTVSPEYAEIRASLDWTFLTEDQLEFWRRKSRELDDGDTKSLGPKVLDDFVAGLLHPEHPAAGVVELPEQEQDLEVGAVEIGMEKQKVKSESESLQAEGDGHGSQSSPHTTTDTQGWNYVMSNFERLISSVQAAQSERHRLRLLHQMNRMVDADGYFLFQFHANAFLKETGAGIYSTGNANLDLRVVWKDSAQQLREAWSSDSGSLKTGLSRGLMDALNHFEVAQISGRSRRYRERVLLAFRSPDGEQQRIEDDIDMITTLEQLIVGFPDPMEVNQTIDKTLQAIALRLREYPTAITLIRWKCMRINYNPGAGGVTGIASRLRAAVDRDICPSNAPSAHQDYSGRMNELIEPFVYLNRKSKAFSDLGIDSTLGAEVSTNHQSSLAWLHGSHCHLKPLTTEKKERIVTFFLQQLRWRVRAQKRDHSLLSPRSASIWSLCKNNKGLHEQLYECFNQEGLSSDEYEDLLEQKMYFFFRAAGDLKGPNDAGGH</sequence>
<dbReference type="EMBL" id="CAVMBE010000006">
    <property type="protein sequence ID" value="CAK3843008.1"/>
    <property type="molecule type" value="Genomic_DNA"/>
</dbReference>
<proteinExistence type="predicted"/>
<feature type="region of interest" description="Disordered" evidence="1">
    <location>
        <begin position="141"/>
        <end position="171"/>
    </location>
</feature>
<comment type="caution">
    <text evidence="2">The sequence shown here is derived from an EMBL/GenBank/DDBJ whole genome shotgun (WGS) entry which is preliminary data.</text>
</comment>
<gene>
    <name evidence="2" type="ORF">LECACI_7A001529</name>
</gene>
<evidence type="ECO:0000313" key="2">
    <source>
        <dbReference type="EMBL" id="CAK3843008.1"/>
    </source>
</evidence>
<dbReference type="Proteomes" id="UP001296104">
    <property type="component" value="Unassembled WGS sequence"/>
</dbReference>